<name>A0AAD1Y4V9_EUPCR</name>
<accession>A0AAD1Y4V9</accession>
<protein>
    <submittedName>
        <fullName evidence="1">Uncharacterized protein</fullName>
    </submittedName>
</protein>
<dbReference type="EMBL" id="CAMPGE010027189">
    <property type="protein sequence ID" value="CAI2384840.1"/>
    <property type="molecule type" value="Genomic_DNA"/>
</dbReference>
<evidence type="ECO:0000313" key="1">
    <source>
        <dbReference type="EMBL" id="CAI2384840.1"/>
    </source>
</evidence>
<keyword evidence="2" id="KW-1185">Reference proteome</keyword>
<dbReference type="Proteomes" id="UP001295684">
    <property type="component" value="Unassembled WGS sequence"/>
</dbReference>
<comment type="caution">
    <text evidence="1">The sequence shown here is derived from an EMBL/GenBank/DDBJ whole genome shotgun (WGS) entry which is preliminary data.</text>
</comment>
<organism evidence="1 2">
    <name type="scientific">Euplotes crassus</name>
    <dbReference type="NCBI Taxonomy" id="5936"/>
    <lineage>
        <taxon>Eukaryota</taxon>
        <taxon>Sar</taxon>
        <taxon>Alveolata</taxon>
        <taxon>Ciliophora</taxon>
        <taxon>Intramacronucleata</taxon>
        <taxon>Spirotrichea</taxon>
        <taxon>Hypotrichia</taxon>
        <taxon>Euplotida</taxon>
        <taxon>Euplotidae</taxon>
        <taxon>Moneuplotes</taxon>
    </lineage>
</organism>
<dbReference type="AlphaFoldDB" id="A0AAD1Y4V9"/>
<sequence length="84" mass="9351">MKPILSLHKAHMAPINLPLVIFHHTTPSKFPLTLRTSPTLAKNICSNTLFRAFMMNPRSFSMSLVELLITTIDIWSSAQAQGCA</sequence>
<evidence type="ECO:0000313" key="2">
    <source>
        <dbReference type="Proteomes" id="UP001295684"/>
    </source>
</evidence>
<reference evidence="1" key="1">
    <citation type="submission" date="2023-07" db="EMBL/GenBank/DDBJ databases">
        <authorList>
            <consortium name="AG Swart"/>
            <person name="Singh M."/>
            <person name="Singh A."/>
            <person name="Seah K."/>
            <person name="Emmerich C."/>
        </authorList>
    </citation>
    <scope>NUCLEOTIDE SEQUENCE</scope>
    <source>
        <strain evidence="1">DP1</strain>
    </source>
</reference>
<proteinExistence type="predicted"/>
<gene>
    <name evidence="1" type="ORF">ECRASSUSDP1_LOCUS26379</name>
</gene>